<organism evidence="1 2">
    <name type="scientific">Allorhodopirellula solitaria</name>
    <dbReference type="NCBI Taxonomy" id="2527987"/>
    <lineage>
        <taxon>Bacteria</taxon>
        <taxon>Pseudomonadati</taxon>
        <taxon>Planctomycetota</taxon>
        <taxon>Planctomycetia</taxon>
        <taxon>Pirellulales</taxon>
        <taxon>Pirellulaceae</taxon>
        <taxon>Allorhodopirellula</taxon>
    </lineage>
</organism>
<dbReference type="PANTHER" id="PTHR12526">
    <property type="entry name" value="GLYCOSYLTRANSFERASE"/>
    <property type="match status" value="1"/>
</dbReference>
<keyword evidence="1" id="KW-0328">Glycosyltransferase</keyword>
<accession>A0A5C5YB49</accession>
<proteinExistence type="predicted"/>
<sequence length="414" mass="46705">MSPPDERWMVCQIGAREHYSIARALHLAKVPTTLLTDYWSGGRTWGVPSRLSQRYHADLATADARGFNAAYLRFVASAKIKRLQHWDWIVAQNEWFGKRAADQLARQCRKGDRPTVVFAYSYAAKSIFQRAKRDGCITLLGQIDPGPVEMRLVRQLHERAGCEPLREPPQSYWDNWRVECDLADGIIVNSPWSRDAMIQSGVSAGKILIVPLAYEPERRPVAREREYAGEFTETNPLRILFLGQVNRRKGAAELLGAIQAMEADPVQWTIVGPGDEDLLAQFRQTPRTNVVGPVTRSQAAEYYQKADVFILPTHSDGYALTQLEAASYGLPLITSRFCGEVVTEGQNGILINRIHAEEIVRSVQYLLTNPVELTRMARNQLHSEFLAIPDLVDRMRDAADRASEMARQSTEEIS</sequence>
<gene>
    <name evidence="1" type="ORF">CA85_13970</name>
</gene>
<comment type="caution">
    <text evidence="1">The sequence shown here is derived from an EMBL/GenBank/DDBJ whole genome shotgun (WGS) entry which is preliminary data.</text>
</comment>
<dbReference type="Gene3D" id="3.40.50.2000">
    <property type="entry name" value="Glycogen Phosphorylase B"/>
    <property type="match status" value="2"/>
</dbReference>
<dbReference type="AlphaFoldDB" id="A0A5C5YB49"/>
<keyword evidence="1" id="KW-0808">Transferase</keyword>
<dbReference type="Pfam" id="PF13692">
    <property type="entry name" value="Glyco_trans_1_4"/>
    <property type="match status" value="1"/>
</dbReference>
<evidence type="ECO:0000313" key="2">
    <source>
        <dbReference type="Proteomes" id="UP000318053"/>
    </source>
</evidence>
<reference evidence="1 2" key="1">
    <citation type="submission" date="2019-02" db="EMBL/GenBank/DDBJ databases">
        <title>Deep-cultivation of Planctomycetes and their phenomic and genomic characterization uncovers novel biology.</title>
        <authorList>
            <person name="Wiegand S."/>
            <person name="Jogler M."/>
            <person name="Boedeker C."/>
            <person name="Pinto D."/>
            <person name="Vollmers J."/>
            <person name="Rivas-Marin E."/>
            <person name="Kohn T."/>
            <person name="Peeters S.H."/>
            <person name="Heuer A."/>
            <person name="Rast P."/>
            <person name="Oberbeckmann S."/>
            <person name="Bunk B."/>
            <person name="Jeske O."/>
            <person name="Meyerdierks A."/>
            <person name="Storesund J.E."/>
            <person name="Kallscheuer N."/>
            <person name="Luecker S."/>
            <person name="Lage O.M."/>
            <person name="Pohl T."/>
            <person name="Merkel B.J."/>
            <person name="Hornburger P."/>
            <person name="Mueller R.-W."/>
            <person name="Bruemmer F."/>
            <person name="Labrenz M."/>
            <person name="Spormann A.M."/>
            <person name="Op Den Camp H."/>
            <person name="Overmann J."/>
            <person name="Amann R."/>
            <person name="Jetten M.S.M."/>
            <person name="Mascher T."/>
            <person name="Medema M.H."/>
            <person name="Devos D.P."/>
            <person name="Kaster A.-K."/>
            <person name="Ovreas L."/>
            <person name="Rohde M."/>
            <person name="Galperin M.Y."/>
            <person name="Jogler C."/>
        </authorList>
    </citation>
    <scope>NUCLEOTIDE SEQUENCE [LARGE SCALE GENOMIC DNA]</scope>
    <source>
        <strain evidence="1 2">CA85</strain>
    </source>
</reference>
<dbReference type="OrthoDB" id="9790710at2"/>
<keyword evidence="2" id="KW-1185">Reference proteome</keyword>
<dbReference type="SUPFAM" id="SSF53756">
    <property type="entry name" value="UDP-Glycosyltransferase/glycogen phosphorylase"/>
    <property type="match status" value="1"/>
</dbReference>
<dbReference type="RefSeq" id="WP_146390538.1">
    <property type="nucleotide sequence ID" value="NZ_SJPK01000003.1"/>
</dbReference>
<dbReference type="CDD" id="cd03801">
    <property type="entry name" value="GT4_PimA-like"/>
    <property type="match status" value="1"/>
</dbReference>
<dbReference type="EMBL" id="SJPK01000003">
    <property type="protein sequence ID" value="TWT72936.1"/>
    <property type="molecule type" value="Genomic_DNA"/>
</dbReference>
<dbReference type="EC" id="2.4.1.11" evidence="1"/>
<name>A0A5C5YB49_9BACT</name>
<dbReference type="PANTHER" id="PTHR12526:SF623">
    <property type="entry name" value="WABG"/>
    <property type="match status" value="1"/>
</dbReference>
<dbReference type="Proteomes" id="UP000318053">
    <property type="component" value="Unassembled WGS sequence"/>
</dbReference>
<dbReference type="GO" id="GO:0004373">
    <property type="term" value="F:alpha-1,4-glucan glucosyltransferase (UDP-glucose donor) activity"/>
    <property type="evidence" value="ECO:0007669"/>
    <property type="project" value="UniProtKB-EC"/>
</dbReference>
<evidence type="ECO:0000313" key="1">
    <source>
        <dbReference type="EMBL" id="TWT72936.1"/>
    </source>
</evidence>
<protein>
    <submittedName>
        <fullName evidence="1">Glycogen synthase</fullName>
        <ecNumber evidence="1">2.4.1.11</ecNumber>
    </submittedName>
</protein>